<keyword evidence="2" id="KW-0719">Serine esterase</keyword>
<protein>
    <submittedName>
        <fullName evidence="8">Tannase/feruloyl esterase family alpha/beta hydrolase</fullName>
    </submittedName>
</protein>
<dbReference type="PANTHER" id="PTHR33938:SF15">
    <property type="entry name" value="FERULOYL ESTERASE B-RELATED"/>
    <property type="match status" value="1"/>
</dbReference>
<comment type="caution">
    <text evidence="8">The sequence shown here is derived from an EMBL/GenBank/DDBJ whole genome shotgun (WGS) entry which is preliminary data.</text>
</comment>
<gene>
    <name evidence="8" type="ORF">RMS29_04345</name>
</gene>
<dbReference type="RefSeq" id="WP_167397820.1">
    <property type="nucleotide sequence ID" value="NZ_CP192764.1"/>
</dbReference>
<dbReference type="Proteomes" id="UP001277561">
    <property type="component" value="Unassembled WGS sequence"/>
</dbReference>
<comment type="similarity">
    <text evidence="1">Belongs to the tannase family.</text>
</comment>
<evidence type="ECO:0000256" key="6">
    <source>
        <dbReference type="ARBA" id="ARBA00022837"/>
    </source>
</evidence>
<dbReference type="Gene3D" id="3.40.50.1820">
    <property type="entry name" value="alpha/beta hydrolase"/>
    <property type="match status" value="1"/>
</dbReference>
<dbReference type="Pfam" id="PF07519">
    <property type="entry name" value="Tannase"/>
    <property type="match status" value="1"/>
</dbReference>
<dbReference type="SUPFAM" id="SSF53474">
    <property type="entry name" value="alpha/beta-Hydrolases"/>
    <property type="match status" value="1"/>
</dbReference>
<keyword evidence="5 8" id="KW-0378">Hydrolase</keyword>
<evidence type="ECO:0000256" key="2">
    <source>
        <dbReference type="ARBA" id="ARBA00022487"/>
    </source>
</evidence>
<reference evidence="8" key="1">
    <citation type="journal article" date="2023" name="Phytobiomes J">
        <title>Deciphering the key players within the bacterial microbiota associated with aerial crown gall tumors on rhododendron: Insights into the gallobiome.</title>
        <authorList>
            <person name="Kuzmanovic N."/>
            <person name="Nesme J."/>
            <person name="Wolf J."/>
            <person name="Neumann-Schaal M."/>
            <person name="Petersen J."/>
            <person name="Fernandez-Gnecco G."/>
            <person name="Sproeer C."/>
            <person name="Bunk B."/>
            <person name="Overmann J."/>
            <person name="Sorensen S.J."/>
            <person name="Idczak E."/>
            <person name="Smalla K."/>
        </authorList>
    </citation>
    <scope>NUCLEOTIDE SEQUENCE [LARGE SCALE GENOMIC DNA]</scope>
    <source>
        <strain evidence="8">Rho-14.1</strain>
    </source>
</reference>
<accession>A0ABU4VSH1</accession>
<dbReference type="GeneID" id="86878298"/>
<keyword evidence="4" id="KW-0732">Signal</keyword>
<dbReference type="InterPro" id="IPR011118">
    <property type="entry name" value="Tannase/feruloyl_esterase"/>
</dbReference>
<evidence type="ECO:0000256" key="1">
    <source>
        <dbReference type="ARBA" id="ARBA00006249"/>
    </source>
</evidence>
<evidence type="ECO:0000256" key="4">
    <source>
        <dbReference type="ARBA" id="ARBA00022729"/>
    </source>
</evidence>
<evidence type="ECO:0000256" key="3">
    <source>
        <dbReference type="ARBA" id="ARBA00022723"/>
    </source>
</evidence>
<evidence type="ECO:0000256" key="5">
    <source>
        <dbReference type="ARBA" id="ARBA00022801"/>
    </source>
</evidence>
<evidence type="ECO:0000313" key="8">
    <source>
        <dbReference type="EMBL" id="MDX8328446.1"/>
    </source>
</evidence>
<dbReference type="InterPro" id="IPR029058">
    <property type="entry name" value="AB_hydrolase_fold"/>
</dbReference>
<dbReference type="PANTHER" id="PTHR33938">
    <property type="entry name" value="FERULOYL ESTERASE B-RELATED"/>
    <property type="match status" value="1"/>
</dbReference>
<sequence>MNAANAAPSTDFAARCLALKGATVEGGVVTLAEATQASALPVTEKSVPDHCLVRGAMNQRTGIDGQPYALQFELRLPVEWNKRFYYQGGSGVDGILFPALGTYSGGGNLRNALLDGYTVVTTDSGHQEVANKPNGRFSFGADPQARLEYGNMQVPQVTAAAKTLIRGFYGELPQYSYFYGSSNGGRQAMIAAQQYPDLFDGVLASAPGFRLAQASIQALYQAKIAAKIAPKGPDGRPDIKKTLTDSEKAIVVKKILDACDALDGASDGMVSRISACHPDPAEWTCKAGETTDCLQPEKASYIKALFAGAYTSDGRAIYSKWPFDPGMVEQTSNSFYFLFAGEASHIYTTPPTITEDIAGYGLSADIDREFAKISATDGVFTVPGTKFTNAESPDMDAFRAKGGKLIIFNGTADLAFSVYDVADYYKKVEERYGADGARQFARVFFVPGMAHTRGGAYGTDQFNAFGALTEWVEKGVAPTRLTATARADAGVKWPGRTRPICLYPAEAVYDGHGDIEKAESFVCQ</sequence>
<organism evidence="8 9">
    <name type="scientific">Agrobacterium rosae</name>
    <dbReference type="NCBI Taxonomy" id="1972867"/>
    <lineage>
        <taxon>Bacteria</taxon>
        <taxon>Pseudomonadati</taxon>
        <taxon>Pseudomonadota</taxon>
        <taxon>Alphaproteobacteria</taxon>
        <taxon>Hyphomicrobiales</taxon>
        <taxon>Rhizobiaceae</taxon>
        <taxon>Rhizobium/Agrobacterium group</taxon>
        <taxon>Agrobacterium</taxon>
    </lineage>
</organism>
<keyword evidence="6" id="KW-0106">Calcium</keyword>
<dbReference type="GO" id="GO:0016787">
    <property type="term" value="F:hydrolase activity"/>
    <property type="evidence" value="ECO:0007669"/>
    <property type="project" value="UniProtKB-KW"/>
</dbReference>
<dbReference type="EMBL" id="JAVRAD010000001">
    <property type="protein sequence ID" value="MDX8328446.1"/>
    <property type="molecule type" value="Genomic_DNA"/>
</dbReference>
<name>A0ABU4VSH1_9HYPH</name>
<evidence type="ECO:0000256" key="7">
    <source>
        <dbReference type="ARBA" id="ARBA00023157"/>
    </source>
</evidence>
<keyword evidence="3" id="KW-0479">Metal-binding</keyword>
<keyword evidence="9" id="KW-1185">Reference proteome</keyword>
<proteinExistence type="inferred from homology"/>
<keyword evidence="7" id="KW-1015">Disulfide bond</keyword>
<evidence type="ECO:0000313" key="9">
    <source>
        <dbReference type="Proteomes" id="UP001277561"/>
    </source>
</evidence>